<organism evidence="2 3">
    <name type="scientific">Potamilus streckersoni</name>
    <dbReference type="NCBI Taxonomy" id="2493646"/>
    <lineage>
        <taxon>Eukaryota</taxon>
        <taxon>Metazoa</taxon>
        <taxon>Spiralia</taxon>
        <taxon>Lophotrochozoa</taxon>
        <taxon>Mollusca</taxon>
        <taxon>Bivalvia</taxon>
        <taxon>Autobranchia</taxon>
        <taxon>Heteroconchia</taxon>
        <taxon>Palaeoheterodonta</taxon>
        <taxon>Unionida</taxon>
        <taxon>Unionoidea</taxon>
        <taxon>Unionidae</taxon>
        <taxon>Ambleminae</taxon>
        <taxon>Lampsilini</taxon>
        <taxon>Potamilus</taxon>
    </lineage>
</organism>
<keyword evidence="3" id="KW-1185">Reference proteome</keyword>
<reference evidence="2" key="3">
    <citation type="submission" date="2023-05" db="EMBL/GenBank/DDBJ databases">
        <authorList>
            <person name="Smith C.H."/>
        </authorList>
    </citation>
    <scope>NUCLEOTIDE SEQUENCE</scope>
    <source>
        <strain evidence="2">CHS0354</strain>
        <tissue evidence="2">Mantle</tissue>
    </source>
</reference>
<evidence type="ECO:0000256" key="1">
    <source>
        <dbReference type="SAM" id="MobiDB-lite"/>
    </source>
</evidence>
<evidence type="ECO:0000313" key="3">
    <source>
        <dbReference type="Proteomes" id="UP001195483"/>
    </source>
</evidence>
<protein>
    <recommendedName>
        <fullName evidence="4">Mitochondria-eating protein C-terminal domain-containing protein</fullName>
    </recommendedName>
</protein>
<feature type="region of interest" description="Disordered" evidence="1">
    <location>
        <begin position="76"/>
        <end position="137"/>
    </location>
</feature>
<dbReference type="AlphaFoldDB" id="A0AAE0TBQ8"/>
<dbReference type="Proteomes" id="UP001195483">
    <property type="component" value="Unassembled WGS sequence"/>
</dbReference>
<evidence type="ECO:0008006" key="4">
    <source>
        <dbReference type="Google" id="ProtNLM"/>
    </source>
</evidence>
<reference evidence="2" key="1">
    <citation type="journal article" date="2021" name="Genome Biol. Evol.">
        <title>A High-Quality Reference Genome for a Parasitic Bivalve with Doubly Uniparental Inheritance (Bivalvia: Unionida).</title>
        <authorList>
            <person name="Smith C.H."/>
        </authorList>
    </citation>
    <scope>NUCLEOTIDE SEQUENCE</scope>
    <source>
        <strain evidence="2">CHS0354</strain>
    </source>
</reference>
<sequence>MDPPMYIFCDKEAVFDHNKYASYTKAGTEISYVVWPVLYLYKNGPLVRKGVAQGQKRDSKVKASGPLLPELDHLQDYETGVQGETKRDSDEQAKLTKRAEEMRSKDNVGLKTNVSHVSGFESNRDDPGTNQDTEEGMHQTTPKVVDSMLVQPTLECKDIENTSVDDYKELWQKDTAMSDLELMQINVVINEMEQTDNNLNVLDGY</sequence>
<proteinExistence type="predicted"/>
<comment type="caution">
    <text evidence="2">The sequence shown here is derived from an EMBL/GenBank/DDBJ whole genome shotgun (WGS) entry which is preliminary data.</text>
</comment>
<reference evidence="2" key="2">
    <citation type="journal article" date="2021" name="Genome Biol. Evol.">
        <title>Developing a high-quality reference genome for a parasitic bivalve with doubly uniparental inheritance (Bivalvia: Unionida).</title>
        <authorList>
            <person name="Smith C.H."/>
        </authorList>
    </citation>
    <scope>NUCLEOTIDE SEQUENCE</scope>
    <source>
        <strain evidence="2">CHS0354</strain>
        <tissue evidence="2">Mantle</tissue>
    </source>
</reference>
<evidence type="ECO:0000313" key="2">
    <source>
        <dbReference type="EMBL" id="KAK3607098.1"/>
    </source>
</evidence>
<accession>A0AAE0TBQ8</accession>
<gene>
    <name evidence="2" type="ORF">CHS0354_026305</name>
</gene>
<name>A0AAE0TBQ8_9BIVA</name>
<feature type="compositionally biased region" description="Basic and acidic residues" evidence="1">
    <location>
        <begin position="84"/>
        <end position="108"/>
    </location>
</feature>
<dbReference type="EMBL" id="JAEAOA010001574">
    <property type="protein sequence ID" value="KAK3607098.1"/>
    <property type="molecule type" value="Genomic_DNA"/>
</dbReference>